<dbReference type="SUPFAM" id="SSF51556">
    <property type="entry name" value="Metallo-dependent hydrolases"/>
    <property type="match status" value="1"/>
</dbReference>
<sequence>MNEPSTSRTAIVGARIFDGTFWHDDSALLIEGGKIKAIQPVAELEPDIKTVDAGGGMVVPGFIDLQVNGGGGVLLNEDQSVEGLRQICSAHAKFGTTSLLPTLITDTYETTRAAVEAGKQASAQRVPGFLGLHLEGPHLSIARKGAHDPKLIRPMEEKDIELMLSCKGAFGAMMITIAPENVTVDQVRRLADAGFMVSLGHTEAGYETARQYAKAGIRTVTHLFNAQSPLAHREPGMVGTALDTGSLYAGMICDGVHVHPAAMGIALRAKRGPGKIFIVTDAMSPIGTDMTSFTLNGREILRQNGRLTLADGTLAGADIDMISSIRLVHRELGLPVEEALRMASTYAAEAAWLSERKGALRPGLDADFVLLTDDLQMKSTWIDGQKVHQE</sequence>
<keyword evidence="4 5" id="KW-0119">Carbohydrate metabolism</keyword>
<dbReference type="PANTHER" id="PTHR11113:SF14">
    <property type="entry name" value="N-ACETYLGLUCOSAMINE-6-PHOSPHATE DEACETYLASE"/>
    <property type="match status" value="1"/>
</dbReference>
<reference evidence="7 8" key="1">
    <citation type="submission" date="2022-04" db="EMBL/GenBank/DDBJ databases">
        <title>Rhizobium coralii sp. nov., isolated from coral Turbinaria peltata.</title>
        <authorList>
            <person name="Sun H."/>
        </authorList>
    </citation>
    <scope>NUCLEOTIDE SEQUENCE [LARGE SCALE GENOMIC DNA]</scope>
    <source>
        <strain evidence="7 8">NTR19</strain>
    </source>
</reference>
<dbReference type="GO" id="GO:0008448">
    <property type="term" value="F:N-acetylglucosamine-6-phosphate deacetylase activity"/>
    <property type="evidence" value="ECO:0007669"/>
    <property type="project" value="UniProtKB-EC"/>
</dbReference>
<dbReference type="InterPro" id="IPR003764">
    <property type="entry name" value="GlcNAc_6-P_deAcase"/>
</dbReference>
<dbReference type="PANTHER" id="PTHR11113">
    <property type="entry name" value="N-ACETYLGLUCOSAMINE-6-PHOSPHATE DEACETYLASE"/>
    <property type="match status" value="1"/>
</dbReference>
<comment type="similarity">
    <text evidence="1 5">Belongs to the metallo-dependent hydrolases superfamily. NagA family.</text>
</comment>
<dbReference type="PIRSF" id="PIRSF038994">
    <property type="entry name" value="NagA"/>
    <property type="match status" value="1"/>
</dbReference>
<dbReference type="EC" id="3.5.1.25" evidence="7"/>
<dbReference type="Pfam" id="PF22643">
    <property type="entry name" value="NagA_N"/>
    <property type="match status" value="1"/>
</dbReference>
<evidence type="ECO:0000256" key="3">
    <source>
        <dbReference type="ARBA" id="ARBA00022801"/>
    </source>
</evidence>
<dbReference type="RefSeq" id="WP_248684353.1">
    <property type="nucleotide sequence ID" value="NZ_JALPRY010000023.1"/>
</dbReference>
<protein>
    <submittedName>
        <fullName evidence="7">N-acetylglucosamine-6-phosphate deacetylase</fullName>
        <ecNumber evidence="7">3.5.1.25</ecNumber>
    </submittedName>
</protein>
<keyword evidence="8" id="KW-1185">Reference proteome</keyword>
<dbReference type="CDD" id="cd00854">
    <property type="entry name" value="NagA"/>
    <property type="match status" value="1"/>
</dbReference>
<evidence type="ECO:0000313" key="7">
    <source>
        <dbReference type="EMBL" id="MCK8781979.1"/>
    </source>
</evidence>
<evidence type="ECO:0000313" key="8">
    <source>
        <dbReference type="Proteomes" id="UP001202827"/>
    </source>
</evidence>
<comment type="caution">
    <text evidence="7">The sequence shown here is derived from an EMBL/GenBank/DDBJ whole genome shotgun (WGS) entry which is preliminary data.</text>
</comment>
<dbReference type="InterPro" id="IPR011059">
    <property type="entry name" value="Metal-dep_hydrolase_composite"/>
</dbReference>
<dbReference type="SUPFAM" id="SSF51338">
    <property type="entry name" value="Composite domain of metallo-dependent hydrolases"/>
    <property type="match status" value="1"/>
</dbReference>
<proteinExistence type="inferred from homology"/>
<keyword evidence="2" id="KW-0479">Metal-binding</keyword>
<evidence type="ECO:0000256" key="4">
    <source>
        <dbReference type="ARBA" id="ARBA00023277"/>
    </source>
</evidence>
<evidence type="ECO:0000256" key="5">
    <source>
        <dbReference type="PIRNR" id="PIRNR038994"/>
    </source>
</evidence>
<dbReference type="EMBL" id="JALPRY010000023">
    <property type="protein sequence ID" value="MCK8781979.1"/>
    <property type="molecule type" value="Genomic_DNA"/>
</dbReference>
<name>A0ABT0IVR4_9HYPH</name>
<dbReference type="Pfam" id="PF01979">
    <property type="entry name" value="Amidohydro_1"/>
    <property type="match status" value="1"/>
</dbReference>
<organism evidence="7 8">
    <name type="scientific">Neorhizobium turbinariae</name>
    <dbReference type="NCBI Taxonomy" id="2937795"/>
    <lineage>
        <taxon>Bacteria</taxon>
        <taxon>Pseudomonadati</taxon>
        <taxon>Pseudomonadota</taxon>
        <taxon>Alphaproteobacteria</taxon>
        <taxon>Hyphomicrobiales</taxon>
        <taxon>Rhizobiaceae</taxon>
        <taxon>Rhizobium/Agrobacterium group</taxon>
        <taxon>Neorhizobium</taxon>
    </lineage>
</organism>
<gene>
    <name evidence="7" type="primary">nagA</name>
    <name evidence="7" type="ORF">M0654_18525</name>
</gene>
<dbReference type="Gene3D" id="2.30.40.10">
    <property type="entry name" value="Urease, subunit C, domain 1"/>
    <property type="match status" value="1"/>
</dbReference>
<dbReference type="Proteomes" id="UP001202827">
    <property type="component" value="Unassembled WGS sequence"/>
</dbReference>
<evidence type="ECO:0000259" key="6">
    <source>
        <dbReference type="Pfam" id="PF01979"/>
    </source>
</evidence>
<evidence type="ECO:0000256" key="1">
    <source>
        <dbReference type="ARBA" id="ARBA00010716"/>
    </source>
</evidence>
<evidence type="ECO:0000256" key="2">
    <source>
        <dbReference type="ARBA" id="ARBA00022723"/>
    </source>
</evidence>
<accession>A0ABT0IVR4</accession>
<dbReference type="InterPro" id="IPR032466">
    <property type="entry name" value="Metal_Hydrolase"/>
</dbReference>
<dbReference type="InterPro" id="IPR006680">
    <property type="entry name" value="Amidohydro-rel"/>
</dbReference>
<feature type="domain" description="Amidohydrolase-related" evidence="6">
    <location>
        <begin position="57"/>
        <end position="387"/>
    </location>
</feature>
<keyword evidence="3 5" id="KW-0378">Hydrolase</keyword>
<dbReference type="NCBIfam" id="TIGR00221">
    <property type="entry name" value="nagA"/>
    <property type="match status" value="1"/>
</dbReference>
<dbReference type="Gene3D" id="3.20.20.140">
    <property type="entry name" value="Metal-dependent hydrolases"/>
    <property type="match status" value="1"/>
</dbReference>